<name>A0A0C9SY21_PAXIN</name>
<dbReference type="GO" id="GO:0031982">
    <property type="term" value="C:vesicle"/>
    <property type="evidence" value="ECO:0007669"/>
    <property type="project" value="TreeGrafter"/>
</dbReference>
<dbReference type="OrthoDB" id="1717591at2759"/>
<dbReference type="GO" id="GO:0072583">
    <property type="term" value="P:clathrin-dependent endocytosis"/>
    <property type="evidence" value="ECO:0007669"/>
    <property type="project" value="TreeGrafter"/>
</dbReference>
<accession>A0A0C9SY21</accession>
<keyword evidence="2" id="KW-1185">Reference proteome</keyword>
<dbReference type="Gene3D" id="1.10.287.110">
    <property type="entry name" value="DnaJ domain"/>
    <property type="match status" value="1"/>
</dbReference>
<organism evidence="1 2">
    <name type="scientific">Paxillus involutus ATCC 200175</name>
    <dbReference type="NCBI Taxonomy" id="664439"/>
    <lineage>
        <taxon>Eukaryota</taxon>
        <taxon>Fungi</taxon>
        <taxon>Dikarya</taxon>
        <taxon>Basidiomycota</taxon>
        <taxon>Agaricomycotina</taxon>
        <taxon>Agaricomycetes</taxon>
        <taxon>Agaricomycetidae</taxon>
        <taxon>Boletales</taxon>
        <taxon>Paxilineae</taxon>
        <taxon>Paxillaceae</taxon>
        <taxon>Paxillus</taxon>
    </lineage>
</organism>
<dbReference type="GO" id="GO:0072318">
    <property type="term" value="P:clathrin coat disassembly"/>
    <property type="evidence" value="ECO:0007669"/>
    <property type="project" value="TreeGrafter"/>
</dbReference>
<reference evidence="1 2" key="1">
    <citation type="submission" date="2014-06" db="EMBL/GenBank/DDBJ databases">
        <authorList>
            <consortium name="DOE Joint Genome Institute"/>
            <person name="Kuo A."/>
            <person name="Kohler A."/>
            <person name="Nagy L.G."/>
            <person name="Floudas D."/>
            <person name="Copeland A."/>
            <person name="Barry K.W."/>
            <person name="Cichocki N."/>
            <person name="Veneault-Fourrey C."/>
            <person name="LaButti K."/>
            <person name="Lindquist E.A."/>
            <person name="Lipzen A."/>
            <person name="Lundell T."/>
            <person name="Morin E."/>
            <person name="Murat C."/>
            <person name="Sun H."/>
            <person name="Tunlid A."/>
            <person name="Henrissat B."/>
            <person name="Grigoriev I.V."/>
            <person name="Hibbett D.S."/>
            <person name="Martin F."/>
            <person name="Nordberg H.P."/>
            <person name="Cantor M.N."/>
            <person name="Hua S.X."/>
        </authorList>
    </citation>
    <scope>NUCLEOTIDE SEQUENCE [LARGE SCALE GENOMIC DNA]</scope>
    <source>
        <strain evidence="1 2">ATCC 200175</strain>
    </source>
</reference>
<gene>
    <name evidence="1" type="ORF">PAXINDRAFT_12572</name>
</gene>
<dbReference type="FunFam" id="1.10.287.110:FF:000002">
    <property type="entry name" value="putative tyrosine-protein phosphatase auxilin isoform X2"/>
    <property type="match status" value="1"/>
</dbReference>
<dbReference type="AlphaFoldDB" id="A0A0C9SY21"/>
<evidence type="ECO:0008006" key="3">
    <source>
        <dbReference type="Google" id="ProtNLM"/>
    </source>
</evidence>
<dbReference type="GO" id="GO:0030276">
    <property type="term" value="F:clathrin binding"/>
    <property type="evidence" value="ECO:0007669"/>
    <property type="project" value="TreeGrafter"/>
</dbReference>
<dbReference type="InterPro" id="IPR036869">
    <property type="entry name" value="J_dom_sf"/>
</dbReference>
<dbReference type="GO" id="GO:0005737">
    <property type="term" value="C:cytoplasm"/>
    <property type="evidence" value="ECO:0007669"/>
    <property type="project" value="TreeGrafter"/>
</dbReference>
<dbReference type="HOGENOM" id="CLU_1428413_0_0_1"/>
<proteinExistence type="predicted"/>
<evidence type="ECO:0000313" key="1">
    <source>
        <dbReference type="EMBL" id="KIJ14744.1"/>
    </source>
</evidence>
<dbReference type="PANTHER" id="PTHR23172">
    <property type="entry name" value="AUXILIN/CYCLIN G-ASSOCIATED KINASE-RELATED"/>
    <property type="match status" value="1"/>
</dbReference>
<dbReference type="EMBL" id="KN819341">
    <property type="protein sequence ID" value="KIJ14744.1"/>
    <property type="molecule type" value="Genomic_DNA"/>
</dbReference>
<protein>
    <recommendedName>
        <fullName evidence="3">J domain-containing protein</fullName>
    </recommendedName>
</protein>
<dbReference type="SUPFAM" id="SSF46565">
    <property type="entry name" value="Chaperone J-domain"/>
    <property type="match status" value="1"/>
</dbReference>
<dbReference type="PANTHER" id="PTHR23172:SF19">
    <property type="entry name" value="J DOMAIN-CONTAINING PROTEIN"/>
    <property type="match status" value="1"/>
</dbReference>
<sequence length="190" mass="21072">MKPLEGKADEHRVDSEGCWQRRLVYYSWGYCCVESEREGIFDAVYIPADDECVVFQKQVGRYESEAPTSSAALAALRASHDTQASEEALRLTHKDAVDARLASWRAGKEANVRALLTTLDSVLWPELGWKRVGMAEVVGAGQVKGAYVRAIARVHPDKLNANNTTVEQRMIANGVFGALNEAWNAFQQQS</sequence>
<dbReference type="Proteomes" id="UP000053647">
    <property type="component" value="Unassembled WGS sequence"/>
</dbReference>
<reference evidence="2" key="2">
    <citation type="submission" date="2015-01" db="EMBL/GenBank/DDBJ databases">
        <title>Evolutionary Origins and Diversification of the Mycorrhizal Mutualists.</title>
        <authorList>
            <consortium name="DOE Joint Genome Institute"/>
            <consortium name="Mycorrhizal Genomics Consortium"/>
            <person name="Kohler A."/>
            <person name="Kuo A."/>
            <person name="Nagy L.G."/>
            <person name="Floudas D."/>
            <person name="Copeland A."/>
            <person name="Barry K.W."/>
            <person name="Cichocki N."/>
            <person name="Veneault-Fourrey C."/>
            <person name="LaButti K."/>
            <person name="Lindquist E.A."/>
            <person name="Lipzen A."/>
            <person name="Lundell T."/>
            <person name="Morin E."/>
            <person name="Murat C."/>
            <person name="Riley R."/>
            <person name="Ohm R."/>
            <person name="Sun H."/>
            <person name="Tunlid A."/>
            <person name="Henrissat B."/>
            <person name="Grigoriev I.V."/>
            <person name="Hibbett D.S."/>
            <person name="Martin F."/>
        </authorList>
    </citation>
    <scope>NUCLEOTIDE SEQUENCE [LARGE SCALE GENOMIC DNA]</scope>
    <source>
        <strain evidence="2">ATCC 200175</strain>
    </source>
</reference>
<evidence type="ECO:0000313" key="2">
    <source>
        <dbReference type="Proteomes" id="UP000053647"/>
    </source>
</evidence>